<comment type="caution">
    <text evidence="1">The sequence shown here is derived from an EMBL/GenBank/DDBJ whole genome shotgun (WGS) entry which is preliminary data.</text>
</comment>
<name>X0ZL39_9ZZZZ</name>
<sequence>MDMKVCNYRENAVIEWLPGVVDKKLPIYSDRYGYLSVGFTLYAQSQPFPTDTTRLEHAYVFLRTWNIDNNEAVVLISRGEHMRFEHISFDDLPELSKLINGKNLIYNNGGAQVLAP</sequence>
<dbReference type="EMBL" id="BART01006810">
    <property type="protein sequence ID" value="GAG70134.1"/>
    <property type="molecule type" value="Genomic_DNA"/>
</dbReference>
<accession>X0ZL39</accession>
<reference evidence="1" key="1">
    <citation type="journal article" date="2014" name="Front. Microbiol.">
        <title>High frequency of phylogenetically diverse reductive dehalogenase-homologous genes in deep subseafloor sedimentary metagenomes.</title>
        <authorList>
            <person name="Kawai M."/>
            <person name="Futagami T."/>
            <person name="Toyoda A."/>
            <person name="Takaki Y."/>
            <person name="Nishi S."/>
            <person name="Hori S."/>
            <person name="Arai W."/>
            <person name="Tsubouchi T."/>
            <person name="Morono Y."/>
            <person name="Uchiyama I."/>
            <person name="Ito T."/>
            <person name="Fujiyama A."/>
            <person name="Inagaki F."/>
            <person name="Takami H."/>
        </authorList>
    </citation>
    <scope>NUCLEOTIDE SEQUENCE</scope>
    <source>
        <strain evidence="1">Expedition CK06-06</strain>
    </source>
</reference>
<protein>
    <submittedName>
        <fullName evidence="1">Uncharacterized protein</fullName>
    </submittedName>
</protein>
<evidence type="ECO:0000313" key="1">
    <source>
        <dbReference type="EMBL" id="GAG70134.1"/>
    </source>
</evidence>
<organism evidence="1">
    <name type="scientific">marine sediment metagenome</name>
    <dbReference type="NCBI Taxonomy" id="412755"/>
    <lineage>
        <taxon>unclassified sequences</taxon>
        <taxon>metagenomes</taxon>
        <taxon>ecological metagenomes</taxon>
    </lineage>
</organism>
<gene>
    <name evidence="1" type="ORF">S01H4_15540</name>
</gene>
<dbReference type="AlphaFoldDB" id="X0ZL39"/>
<proteinExistence type="predicted"/>